<feature type="domain" description="HTH marR-type" evidence="1">
    <location>
        <begin position="32"/>
        <end position="164"/>
    </location>
</feature>
<reference evidence="2 3" key="1">
    <citation type="submission" date="2023-11" db="EMBL/GenBank/DDBJ databases">
        <title>30 novel species of actinomycetes from the DSMZ collection.</title>
        <authorList>
            <person name="Nouioui I."/>
        </authorList>
    </citation>
    <scope>NUCLEOTIDE SEQUENCE [LARGE SCALE GENOMIC DNA]</scope>
    <source>
        <strain evidence="2 3">DSM 41524</strain>
    </source>
</reference>
<dbReference type="InterPro" id="IPR036390">
    <property type="entry name" value="WH_DNA-bd_sf"/>
</dbReference>
<evidence type="ECO:0000313" key="2">
    <source>
        <dbReference type="EMBL" id="MEE4596046.1"/>
    </source>
</evidence>
<dbReference type="InterPro" id="IPR036388">
    <property type="entry name" value="WH-like_DNA-bd_sf"/>
</dbReference>
<evidence type="ECO:0000259" key="1">
    <source>
        <dbReference type="PROSITE" id="PS50995"/>
    </source>
</evidence>
<accession>A0ABU7Q3V3</accession>
<evidence type="ECO:0000313" key="3">
    <source>
        <dbReference type="Proteomes" id="UP001354709"/>
    </source>
</evidence>
<dbReference type="EMBL" id="JAZBJO010000022">
    <property type="protein sequence ID" value="MEE4596046.1"/>
    <property type="molecule type" value="Genomic_DNA"/>
</dbReference>
<name>A0ABU7Q3V3_9ACTN</name>
<sequence length="166" mass="17498">MKAKILKPRLKASPVKAGLPILIDDLDENTIASELQASLGLFVRWLRQPVPGELTLPEMSALSRLERAGPATMSDLARAEQITPQAMSATLAGLGKRGLVERRPDPADGRRAVVSATGAGQLALRCGRSARAEQLAKALVAGGFTRAELDTLAAAGPLIKRLSESL</sequence>
<proteinExistence type="predicted"/>
<dbReference type="Pfam" id="PF01047">
    <property type="entry name" value="MarR"/>
    <property type="match status" value="1"/>
</dbReference>
<dbReference type="RefSeq" id="WP_330812490.1">
    <property type="nucleotide sequence ID" value="NZ_JAZBJO010000022.1"/>
</dbReference>
<dbReference type="PROSITE" id="PS50995">
    <property type="entry name" value="HTH_MARR_2"/>
    <property type="match status" value="1"/>
</dbReference>
<dbReference type="SUPFAM" id="SSF46785">
    <property type="entry name" value="Winged helix' DNA-binding domain"/>
    <property type="match status" value="1"/>
</dbReference>
<dbReference type="SMART" id="SM00347">
    <property type="entry name" value="HTH_MARR"/>
    <property type="match status" value="1"/>
</dbReference>
<dbReference type="PANTHER" id="PTHR39515:SF2">
    <property type="entry name" value="HTH-TYPE TRANSCRIPTIONAL REGULATOR RV0880"/>
    <property type="match status" value="1"/>
</dbReference>
<organism evidence="2 3">
    <name type="scientific">Streptomyces asiaticus subsp. ignotus</name>
    <dbReference type="NCBI Taxonomy" id="3098222"/>
    <lineage>
        <taxon>Bacteria</taxon>
        <taxon>Bacillati</taxon>
        <taxon>Actinomycetota</taxon>
        <taxon>Actinomycetes</taxon>
        <taxon>Kitasatosporales</taxon>
        <taxon>Streptomycetaceae</taxon>
        <taxon>Streptomyces</taxon>
        <taxon>Streptomyces violaceusniger group</taxon>
    </lineage>
</organism>
<gene>
    <name evidence="2" type="ORF">V2J94_29830</name>
</gene>
<dbReference type="PANTHER" id="PTHR39515">
    <property type="entry name" value="CONSERVED PROTEIN"/>
    <property type="match status" value="1"/>
</dbReference>
<dbReference type="InterPro" id="IPR052526">
    <property type="entry name" value="HTH-type_Bedaq_tolerance"/>
</dbReference>
<keyword evidence="3" id="KW-1185">Reference proteome</keyword>
<dbReference type="InterPro" id="IPR000835">
    <property type="entry name" value="HTH_MarR-typ"/>
</dbReference>
<dbReference type="Gene3D" id="1.10.10.10">
    <property type="entry name" value="Winged helix-like DNA-binding domain superfamily/Winged helix DNA-binding domain"/>
    <property type="match status" value="1"/>
</dbReference>
<protein>
    <submittedName>
        <fullName evidence="2">MarR family transcriptional regulator</fullName>
    </submittedName>
</protein>
<dbReference type="Proteomes" id="UP001354709">
    <property type="component" value="Unassembled WGS sequence"/>
</dbReference>
<dbReference type="Gene3D" id="1.10.287.100">
    <property type="match status" value="1"/>
</dbReference>
<comment type="caution">
    <text evidence="2">The sequence shown here is derived from an EMBL/GenBank/DDBJ whole genome shotgun (WGS) entry which is preliminary data.</text>
</comment>